<dbReference type="OrthoDB" id="8375282at2"/>
<feature type="domain" description="SnoaL-like" evidence="1">
    <location>
        <begin position="11"/>
        <end position="119"/>
    </location>
</feature>
<dbReference type="AlphaFoldDB" id="A0A1C3EG66"/>
<sequence length="135" mass="14634">MQTQNLAIIDTYFSSLAVGDLDKFASLFSDGVVWHQPGDNKFSGDKQGFGEVGAMVGGMMEDSQGSFVVQPDGKAMANGDFVSAPVKFSGSKVIGDVSNEVDMQGSDLFRIEDGKIVEVWLFSSDQEAEDNFWNM</sequence>
<proteinExistence type="predicted"/>
<dbReference type="GO" id="GO:0016853">
    <property type="term" value="F:isomerase activity"/>
    <property type="evidence" value="ECO:0007669"/>
    <property type="project" value="UniProtKB-KW"/>
</dbReference>
<dbReference type="Gene3D" id="3.10.450.50">
    <property type="match status" value="1"/>
</dbReference>
<name>A0A1C3EG66_9GAMM</name>
<dbReference type="SUPFAM" id="SSF54427">
    <property type="entry name" value="NTF2-like"/>
    <property type="match status" value="1"/>
</dbReference>
<reference evidence="2 3" key="1">
    <citation type="submission" date="2016-05" db="EMBL/GenBank/DDBJ databases">
        <title>Genomic Taxonomy of the Vibrionaceae.</title>
        <authorList>
            <person name="Gomez-Gil B."/>
            <person name="Enciso-Ibarra J."/>
        </authorList>
    </citation>
    <scope>NUCLEOTIDE SEQUENCE [LARGE SCALE GENOMIC DNA]</scope>
    <source>
        <strain evidence="2 3">CAIM 1920</strain>
    </source>
</reference>
<protein>
    <submittedName>
        <fullName evidence="2">Ketosteroid isomerase</fullName>
    </submittedName>
</protein>
<accession>A0A1C3EG66</accession>
<dbReference type="InterPro" id="IPR032710">
    <property type="entry name" value="NTF2-like_dom_sf"/>
</dbReference>
<dbReference type="Pfam" id="PF12680">
    <property type="entry name" value="SnoaL_2"/>
    <property type="match status" value="1"/>
</dbReference>
<dbReference type="Proteomes" id="UP000094936">
    <property type="component" value="Unassembled WGS sequence"/>
</dbReference>
<keyword evidence="2" id="KW-0413">Isomerase</keyword>
<evidence type="ECO:0000313" key="2">
    <source>
        <dbReference type="EMBL" id="ODA32213.1"/>
    </source>
</evidence>
<evidence type="ECO:0000313" key="3">
    <source>
        <dbReference type="Proteomes" id="UP000094936"/>
    </source>
</evidence>
<dbReference type="STRING" id="1080227.A8L45_13930"/>
<keyword evidence="3" id="KW-1185">Reference proteome</keyword>
<dbReference type="EMBL" id="LYBM01000026">
    <property type="protein sequence ID" value="ODA32213.1"/>
    <property type="molecule type" value="Genomic_DNA"/>
</dbReference>
<gene>
    <name evidence="2" type="ORF">A8L45_13930</name>
</gene>
<comment type="caution">
    <text evidence="2">The sequence shown here is derived from an EMBL/GenBank/DDBJ whole genome shotgun (WGS) entry which is preliminary data.</text>
</comment>
<dbReference type="InterPro" id="IPR037401">
    <property type="entry name" value="SnoaL-like"/>
</dbReference>
<evidence type="ECO:0000259" key="1">
    <source>
        <dbReference type="Pfam" id="PF12680"/>
    </source>
</evidence>
<organism evidence="2 3">
    <name type="scientific">Veronia pacifica</name>
    <dbReference type="NCBI Taxonomy" id="1080227"/>
    <lineage>
        <taxon>Bacteria</taxon>
        <taxon>Pseudomonadati</taxon>
        <taxon>Pseudomonadota</taxon>
        <taxon>Gammaproteobacteria</taxon>
        <taxon>Vibrionales</taxon>
        <taxon>Vibrionaceae</taxon>
        <taxon>Veronia</taxon>
    </lineage>
</organism>